<gene>
    <name evidence="2" type="ORF">WDJ50_18815</name>
</gene>
<proteinExistence type="predicted"/>
<dbReference type="Pfam" id="PF26468">
    <property type="entry name" value="GIY_YIG_3"/>
    <property type="match status" value="1"/>
</dbReference>
<evidence type="ECO:0000259" key="1">
    <source>
        <dbReference type="Pfam" id="PF26468"/>
    </source>
</evidence>
<name>A0AAU6Q904_9DEIO</name>
<protein>
    <recommendedName>
        <fullName evidence="1">GIY-YIG domain-containing protein</fullName>
    </recommendedName>
</protein>
<sequence length="167" mass="18307">MVRVGVNAVSTGSQNSLWKRLYGHRGTAQGGGNHRGSIFRLRVGEALQARNGQPCPTWAQGASAPRAVREAESEFEGQVSHTLGQFSVLWLGIPDEPGPQSQRAFLERQCLALLSHIHPETDPPSPGWLGHHAQRAEIRESGFWNSDHVRGSYDPAFLDVLEGYICS</sequence>
<feature type="domain" description="GIY-YIG" evidence="1">
    <location>
        <begin position="1"/>
        <end position="165"/>
    </location>
</feature>
<dbReference type="RefSeq" id="WP_339098382.1">
    <property type="nucleotide sequence ID" value="NZ_CP149786.1"/>
</dbReference>
<evidence type="ECO:0000313" key="2">
    <source>
        <dbReference type="EMBL" id="WYF46858.1"/>
    </source>
</evidence>
<geneLocation type="plasmid" evidence="2">
    <name>p3</name>
</geneLocation>
<reference evidence="2" key="1">
    <citation type="submission" date="2024-03" db="EMBL/GenBank/DDBJ databases">
        <title>Deinococcus weizhi sp. nov., isolated from human skin.</title>
        <authorList>
            <person name="Wei Z."/>
            <person name="Tian F."/>
            <person name="Yang C."/>
            <person name="Xin L.T."/>
            <person name="Wen Z.J."/>
            <person name="Lan K.C."/>
            <person name="Yu L."/>
            <person name="Zhe W."/>
            <person name="Dan F.D."/>
            <person name="Jun W."/>
            <person name="Rui Z."/>
            <person name="Yong X.J."/>
            <person name="Ting Y."/>
            <person name="Wei X."/>
            <person name="Xu Z.G."/>
            <person name="Xin Z."/>
            <person name="Dong F.G."/>
            <person name="Ni X.M."/>
            <person name="Zheng M.G."/>
            <person name="Chun Y."/>
            <person name="Qian W.X."/>
        </authorList>
    </citation>
    <scope>NUCLEOTIDE SEQUENCE</scope>
    <source>
        <strain evidence="2">VB142</strain>
        <plasmid evidence="2">p3</plasmid>
    </source>
</reference>
<accession>A0AAU6Q904</accession>
<dbReference type="InterPro" id="IPR058782">
    <property type="entry name" value="GIY_YIG_3"/>
</dbReference>
<dbReference type="AlphaFoldDB" id="A0AAU6Q904"/>
<keyword evidence="2" id="KW-0614">Plasmid</keyword>
<dbReference type="EMBL" id="CP149786">
    <property type="protein sequence ID" value="WYF46858.1"/>
    <property type="molecule type" value="Genomic_DNA"/>
</dbReference>
<organism evidence="2">
    <name type="scientific">Deinococcus sp. VB142</name>
    <dbReference type="NCBI Taxonomy" id="3112952"/>
    <lineage>
        <taxon>Bacteria</taxon>
        <taxon>Thermotogati</taxon>
        <taxon>Deinococcota</taxon>
        <taxon>Deinococci</taxon>
        <taxon>Deinococcales</taxon>
        <taxon>Deinococcaceae</taxon>
        <taxon>Deinococcus</taxon>
    </lineage>
</organism>